<dbReference type="AlphaFoldDB" id="A0A9J7EE32"/>
<name>A0A9J7EE32_SPOLT</name>
<evidence type="ECO:0000313" key="3">
    <source>
        <dbReference type="RefSeq" id="XP_022826624.1"/>
    </source>
</evidence>
<organism evidence="2 3">
    <name type="scientific">Spodoptera litura</name>
    <name type="common">Asian cotton leafworm</name>
    <dbReference type="NCBI Taxonomy" id="69820"/>
    <lineage>
        <taxon>Eukaryota</taxon>
        <taxon>Metazoa</taxon>
        <taxon>Ecdysozoa</taxon>
        <taxon>Arthropoda</taxon>
        <taxon>Hexapoda</taxon>
        <taxon>Insecta</taxon>
        <taxon>Pterygota</taxon>
        <taxon>Neoptera</taxon>
        <taxon>Endopterygota</taxon>
        <taxon>Lepidoptera</taxon>
        <taxon>Glossata</taxon>
        <taxon>Ditrysia</taxon>
        <taxon>Noctuoidea</taxon>
        <taxon>Noctuidae</taxon>
        <taxon>Amphipyrinae</taxon>
        <taxon>Spodoptera</taxon>
    </lineage>
</organism>
<feature type="region of interest" description="Disordered" evidence="1">
    <location>
        <begin position="603"/>
        <end position="628"/>
    </location>
</feature>
<gene>
    <name evidence="3" type="primary">LOC111356483</name>
</gene>
<protein>
    <submittedName>
        <fullName evidence="3">Uncharacterized protein LOC111356483</fullName>
    </submittedName>
</protein>
<proteinExistence type="predicted"/>
<dbReference type="GeneID" id="111356483"/>
<dbReference type="PANTHER" id="PTHR46601">
    <property type="entry name" value="ULP_PROTEASE DOMAIN-CONTAINING PROTEIN"/>
    <property type="match status" value="1"/>
</dbReference>
<dbReference type="KEGG" id="sliu:111356483"/>
<accession>A0A9J7EE32</accession>
<dbReference type="OrthoDB" id="6375801at2759"/>
<sequence length="670" mass="78664">MKRKNERYKKKLQRLALNYKGPSVDNKIRPKNQNTTLDPKIKRLVRKSNKIPNHHTNSLPELLRKEVEIFYEDDENSRLCSGKKEFITRNKIRKQKRYLNDSLLNLHKKFLKKSNLIISYSAFCKLRPFWVIIPDFRSRDTCLCKLHVNMDLVIQGLYQRKILVTKTSQDLLSLLCCDVYNEDCLHRTCFACKERTVPYQEFDNSIEITYWQWETKPYTIEATGRKVRSTEKIKKREEPKICIEKFESTLNEYFVHCGNVVAQQKAFKYLKENLQEGECIIHVDFSENYAVKCNEEIQSYHFGGSRKQLTLHTSVIYFLDDEKIQQVQSFCTVSECLRHDISAVWAHIVPVLQYIGEKKRDIHTIHFISDSPSSQYRNKKIFHLIACLHIYLSSIKIITWNYSESGHGKGAPDGIGAVMKRTADRAVSQGQDIKDMQDFVNVMEQNLKKVKLRTVSEYDVCEKDFLFPQNVKAFPGCLKMHQIVWNFESPIVAVRKLSCIDQNCLHQTVNCNHKKHLGFYHLEDEIQHNNTDTVTPLADSTRQLREIGQSFWTSSNEPDTQNINTPNIDQRILDEELEFNISHKRQRNHKGVRKSLGINNDINKELMEDNEQKEDRKDNAAERTEMSQYSDFDKISEITFSRDGNKHFSVDLENINPYLIDSDDEEFNIF</sequence>
<dbReference type="PANTHER" id="PTHR46601:SF1">
    <property type="entry name" value="ADF-H DOMAIN-CONTAINING PROTEIN"/>
    <property type="match status" value="1"/>
</dbReference>
<keyword evidence="2" id="KW-1185">Reference proteome</keyword>
<dbReference type="RefSeq" id="XP_022826624.1">
    <property type="nucleotide sequence ID" value="XM_022970856.1"/>
</dbReference>
<feature type="compositionally biased region" description="Basic and acidic residues" evidence="1">
    <location>
        <begin position="613"/>
        <end position="628"/>
    </location>
</feature>
<dbReference type="Proteomes" id="UP000301870">
    <property type="component" value="Chromosome 23"/>
</dbReference>
<evidence type="ECO:0000313" key="2">
    <source>
        <dbReference type="Proteomes" id="UP000301870"/>
    </source>
</evidence>
<evidence type="ECO:0000256" key="1">
    <source>
        <dbReference type="SAM" id="MobiDB-lite"/>
    </source>
</evidence>
<reference evidence="3" key="1">
    <citation type="submission" date="2025-08" db="UniProtKB">
        <authorList>
            <consortium name="RefSeq"/>
        </authorList>
    </citation>
    <scope>IDENTIFICATION</scope>
    <source>
        <strain evidence="3">Ishihara</strain>
        <tissue evidence="3">Whole body</tissue>
    </source>
</reference>